<dbReference type="EMBL" id="JABFXE010000647">
    <property type="protein sequence ID" value="NUQ89847.1"/>
    <property type="molecule type" value="Genomic_DNA"/>
</dbReference>
<organism evidence="1 2">
    <name type="scientific">Glycomyces artemisiae</name>
    <dbReference type="NCBI Taxonomy" id="1076443"/>
    <lineage>
        <taxon>Bacteria</taxon>
        <taxon>Bacillati</taxon>
        <taxon>Actinomycetota</taxon>
        <taxon>Actinomycetes</taxon>
        <taxon>Glycomycetales</taxon>
        <taxon>Glycomycetaceae</taxon>
        <taxon>Glycomyces</taxon>
    </lineage>
</organism>
<evidence type="ECO:0000313" key="1">
    <source>
        <dbReference type="EMBL" id="NUQ89847.1"/>
    </source>
</evidence>
<dbReference type="Pfam" id="PF13412">
    <property type="entry name" value="HTH_24"/>
    <property type="match status" value="1"/>
</dbReference>
<proteinExistence type="predicted"/>
<reference evidence="1 2" key="1">
    <citation type="submission" date="2020-05" db="EMBL/GenBank/DDBJ databases">
        <title>DNA-SIP metagenomic assembled genomes.</title>
        <authorList>
            <person name="Yu J."/>
        </authorList>
    </citation>
    <scope>NUCLEOTIDE SEQUENCE [LARGE SCALE GENOMIC DNA]</scope>
    <source>
        <strain evidence="1">Bin5.27</strain>
    </source>
</reference>
<name>A0A850CD27_9ACTN</name>
<gene>
    <name evidence="1" type="ORF">HOQ43_15475</name>
</gene>
<dbReference type="AlphaFoldDB" id="A0A850CD27"/>
<dbReference type="Gene3D" id="1.10.10.10">
    <property type="entry name" value="Winged helix-like DNA-binding domain superfamily/Winged helix DNA-binding domain"/>
    <property type="match status" value="1"/>
</dbReference>
<feature type="non-terminal residue" evidence="1">
    <location>
        <position position="40"/>
    </location>
</feature>
<dbReference type="Proteomes" id="UP000574690">
    <property type="component" value="Unassembled WGS sequence"/>
</dbReference>
<evidence type="ECO:0000313" key="2">
    <source>
        <dbReference type="Proteomes" id="UP000574690"/>
    </source>
</evidence>
<sequence length="40" mass="4348">MRHRGGARANAARRVLDLLRTEGTISRVELAERTGLTAAT</sequence>
<dbReference type="InterPro" id="IPR036390">
    <property type="entry name" value="WH_DNA-bd_sf"/>
</dbReference>
<protein>
    <submittedName>
        <fullName evidence="1">Winged helix-turn-helix domain-containing protein</fullName>
    </submittedName>
</protein>
<dbReference type="SUPFAM" id="SSF46785">
    <property type="entry name" value="Winged helix' DNA-binding domain"/>
    <property type="match status" value="1"/>
</dbReference>
<comment type="caution">
    <text evidence="1">The sequence shown here is derived from an EMBL/GenBank/DDBJ whole genome shotgun (WGS) entry which is preliminary data.</text>
</comment>
<accession>A0A850CD27</accession>
<dbReference type="InterPro" id="IPR036388">
    <property type="entry name" value="WH-like_DNA-bd_sf"/>
</dbReference>